<dbReference type="PROSITE" id="PS51365">
    <property type="entry name" value="RENAL_DIPEPTIDASE_2"/>
    <property type="match status" value="1"/>
</dbReference>
<dbReference type="InterPro" id="IPR032466">
    <property type="entry name" value="Metal_Hydrolase"/>
</dbReference>
<dbReference type="AlphaFoldDB" id="A0A084SJR1"/>
<comment type="caution">
    <text evidence="2">The sequence shown here is derived from an EMBL/GenBank/DDBJ whole genome shotgun (WGS) entry which is preliminary data.</text>
</comment>
<feature type="chain" id="PRO_5001781607" evidence="1">
    <location>
        <begin position="23"/>
        <end position="758"/>
    </location>
</feature>
<proteinExistence type="predicted"/>
<dbReference type="EMBL" id="JPMI01000277">
    <property type="protein sequence ID" value="KFA88696.1"/>
    <property type="molecule type" value="Genomic_DNA"/>
</dbReference>
<dbReference type="Pfam" id="PF01244">
    <property type="entry name" value="Peptidase_M19"/>
    <property type="match status" value="1"/>
</dbReference>
<accession>A0A084SJR1</accession>
<protein>
    <submittedName>
        <fullName evidence="2">Peptidase</fullName>
    </submittedName>
</protein>
<dbReference type="Gene3D" id="3.20.20.140">
    <property type="entry name" value="Metal-dependent hydrolases"/>
    <property type="match status" value="1"/>
</dbReference>
<sequence>MMKMLRFASMGWVLCFAAPALAAPYWGTFQSDACTGLGQRQKSSVLWGIPSGTSWETACANTGATIDGRWYARPNRCVRTSTNMWGQFDVPDTSCNPTWSTFKQDRCTDSGRRQHSAQLLNIPPNTSWESACQATGATVAGYTFLRPTRCVNKGTSGMWGEFEVNDTTCNPVTECNSALPAGTFTKPGNNGSVSCEAFCANRDANWGQRGACVRGLVTSGPHAGSCLACTDVAADQGDTGVTCTCKAPAKGYADLHAHPFANLGFGGLAFYGKAYGPLSSTLPWCDTVHGPGGTRDSFGSIMAMLGYGTGGAGHKVGGYPQFDGWPRWNSYTHQSMYEDWLYRSVQGGLRLLVMLAVNNQDIFGFPIYATKAPGRTGEDMEAVDLQIAEAYAMQSYLDNKAGGAGRGWFRIVKTPAEARAVIAQGKLAVVLGAEVDYLFDCRRDSSCTSAYVEERLNHYQAMGLRHLFPVHFKQNAFAGSALTSITTEGDSRDCKAEGYVYKRDVARDPICGAQGLTTLGRTLVRGMMRRKMLIDIDHMSKLAFDDTMGMVEPYGYPVVSGHTTLFDTARGNKRHEGSLKAEQLQRIRNVGGMVSLILDQGNREEIPTWRGAGQPVVDHQCGSTSQSWAQAYLYLTKQLNGMPVGFGSDFNGFAGLPSPRFGAEACHGGSTAPQVARTSYPLSVAVENSVTKLERSVVGNKVFDINEDGVAHAGMMPDFISDLRRQGLRSQDLDPLMNSAEGYLQVWERAEAIGATVP</sequence>
<name>A0A084SJR1_9BACT</name>
<dbReference type="GO" id="GO:0070573">
    <property type="term" value="F:metallodipeptidase activity"/>
    <property type="evidence" value="ECO:0007669"/>
    <property type="project" value="InterPro"/>
</dbReference>
<feature type="signal peptide" evidence="1">
    <location>
        <begin position="1"/>
        <end position="22"/>
    </location>
</feature>
<evidence type="ECO:0000313" key="2">
    <source>
        <dbReference type="EMBL" id="KFA88696.1"/>
    </source>
</evidence>
<dbReference type="InterPro" id="IPR008257">
    <property type="entry name" value="Pept_M19"/>
</dbReference>
<dbReference type="GO" id="GO:0006508">
    <property type="term" value="P:proteolysis"/>
    <property type="evidence" value="ECO:0007669"/>
    <property type="project" value="InterPro"/>
</dbReference>
<keyword evidence="1" id="KW-0732">Signal</keyword>
<evidence type="ECO:0000313" key="3">
    <source>
        <dbReference type="Proteomes" id="UP000028547"/>
    </source>
</evidence>
<gene>
    <name evidence="2" type="ORF">Q664_39510</name>
</gene>
<reference evidence="2 3" key="1">
    <citation type="submission" date="2014-07" db="EMBL/GenBank/DDBJ databases">
        <title>Draft Genome Sequence of Gephyronic Acid Producer, Cystobacter violaceus Strain Cb vi76.</title>
        <authorList>
            <person name="Stevens D.C."/>
            <person name="Young J."/>
            <person name="Carmichael R."/>
            <person name="Tan J."/>
            <person name="Taylor R.E."/>
        </authorList>
    </citation>
    <scope>NUCLEOTIDE SEQUENCE [LARGE SCALE GENOMIC DNA]</scope>
    <source>
        <strain evidence="2 3">Cb vi76</strain>
    </source>
</reference>
<evidence type="ECO:0000256" key="1">
    <source>
        <dbReference type="SAM" id="SignalP"/>
    </source>
</evidence>
<dbReference type="RefSeq" id="WP_043407725.1">
    <property type="nucleotide sequence ID" value="NZ_JPMI01000277.1"/>
</dbReference>
<dbReference type="Proteomes" id="UP000028547">
    <property type="component" value="Unassembled WGS sequence"/>
</dbReference>
<organism evidence="2 3">
    <name type="scientific">Archangium violaceum Cb vi76</name>
    <dbReference type="NCBI Taxonomy" id="1406225"/>
    <lineage>
        <taxon>Bacteria</taxon>
        <taxon>Pseudomonadati</taxon>
        <taxon>Myxococcota</taxon>
        <taxon>Myxococcia</taxon>
        <taxon>Myxococcales</taxon>
        <taxon>Cystobacterineae</taxon>
        <taxon>Archangiaceae</taxon>
        <taxon>Archangium</taxon>
    </lineage>
</organism>
<dbReference type="SUPFAM" id="SSF51556">
    <property type="entry name" value="Metallo-dependent hydrolases"/>
    <property type="match status" value="1"/>
</dbReference>